<proteinExistence type="predicted"/>
<reference evidence="2 3" key="1">
    <citation type="submission" date="2018-05" db="EMBL/GenBank/DDBJ databases">
        <authorList>
            <consortium name="PulseNet: The National Subtyping Network for Foodborne Disease Surveillance"/>
            <person name="Tarr C.L."/>
            <person name="Trees E."/>
            <person name="Katz L.S."/>
            <person name="Carleton-Romer H.A."/>
            <person name="Stroika S."/>
            <person name="Kucerova Z."/>
            <person name="Roache K.F."/>
            <person name="Sabol A.L."/>
            <person name="Besser J."/>
            <person name="Gerner-Smidt P."/>
        </authorList>
    </citation>
    <scope>NUCLEOTIDE SEQUENCE [LARGE SCALE GENOMIC DNA]</scope>
    <source>
        <strain evidence="2 3">20110455</strain>
    </source>
</reference>
<evidence type="ECO:0000256" key="1">
    <source>
        <dbReference type="SAM" id="Coils"/>
    </source>
</evidence>
<dbReference type="EMBL" id="AACCWZ010000008">
    <property type="protein sequence ID" value="EAK0451494.1"/>
    <property type="molecule type" value="Genomic_DNA"/>
</dbReference>
<organism evidence="2 3">
    <name type="scientific">Campylobacter lari</name>
    <dbReference type="NCBI Taxonomy" id="201"/>
    <lineage>
        <taxon>Bacteria</taxon>
        <taxon>Pseudomonadati</taxon>
        <taxon>Campylobacterota</taxon>
        <taxon>Epsilonproteobacteria</taxon>
        <taxon>Campylobacterales</taxon>
        <taxon>Campylobacteraceae</taxon>
        <taxon>Campylobacter</taxon>
    </lineage>
</organism>
<evidence type="ECO:0000313" key="2">
    <source>
        <dbReference type="EMBL" id="EAK0451494.1"/>
    </source>
</evidence>
<feature type="coiled-coil region" evidence="1">
    <location>
        <begin position="471"/>
        <end position="537"/>
    </location>
</feature>
<keyword evidence="2" id="KW-0808">Transferase</keyword>
<accession>A0A825SJU7</accession>
<dbReference type="RefSeq" id="WP_264278100.1">
    <property type="nucleotide sequence ID" value="NZ_JAOZXM010000004.1"/>
</dbReference>
<comment type="caution">
    <text evidence="2">The sequence shown here is derived from an EMBL/GenBank/DDBJ whole genome shotgun (WGS) entry which is preliminary data.</text>
</comment>
<sequence>MSGNKFFLANRTDGLGSRLVGILNAFYLAKKSNNDSAVRFSWITPKDFSLKYNKCFGNGSDNGAYQNDFRGTDVKIIGMSIEEKEKVFNSEFISKYYISSEELNCKEKNGGKYSTQHPCSIEKFMENFMFSDKDYYEVGLTLLHSKHIFSNVIFEEYREVCTKIWENIDFSPLLRKIMKMAVLKASEIGDFVCIHVRSGDAIYDYANIRKFHKTSFTHATNAALALELIEREVRQGNKVVVIGDDVETNRHLIKLVDSNNVYCSDDLRDTDSLNNLELFMYDLTFMRCSKKLYGTYSALVKIVLLTADVDYLSTYCILKDSEYYEILKKNYKRLSHISSCQKAFILFHLFWCGREMNEGCEILCSYLDKALELDFDNDKYRIYKVFCLLENKKIELAEMYLREILLHREEQFVSLLMYKNFAGSFQEVFNGYYKYASENFPYISYIAFKLKVYENDYLSAVKFLKYATTDKKRLTEDYKLILQVYDQLNDKIKLKEDEKKEVIKNKDDLIASQSQQIQSLNVEKKIFQAQINNLQSELKSLPIKKIELEISILEQDLFNKKLKNKQLTKAMDMEFDLITPEIILINSNSARFRVRNHLSYKLGQALIVNSKSILGYIRMPFVLSFIRDQHKTEQCRIKKALKENPKLSIPTLESCLDYKEALRETQCFTYKLGEIFIKASKNWYKGGYLKFYFKDLKELKKEFEK</sequence>
<gene>
    <name evidence="2" type="ORF">YZ36_05815</name>
</gene>
<dbReference type="GO" id="GO:0016740">
    <property type="term" value="F:transferase activity"/>
    <property type="evidence" value="ECO:0007669"/>
    <property type="project" value="UniProtKB-KW"/>
</dbReference>
<keyword evidence="1" id="KW-0175">Coiled coil</keyword>
<protein>
    <submittedName>
        <fullName evidence="2">Sugar transferase</fullName>
    </submittedName>
</protein>
<dbReference type="AlphaFoldDB" id="A0A825SJU7"/>
<dbReference type="Proteomes" id="UP000405656">
    <property type="component" value="Unassembled WGS sequence"/>
</dbReference>
<name>A0A825SJU7_CAMLA</name>
<evidence type="ECO:0000313" key="3">
    <source>
        <dbReference type="Proteomes" id="UP000405656"/>
    </source>
</evidence>